<feature type="domain" description="VOC" evidence="1">
    <location>
        <begin position="11"/>
        <end position="125"/>
    </location>
</feature>
<evidence type="ECO:0000313" key="2">
    <source>
        <dbReference type="EMBL" id="CAA9210228.1"/>
    </source>
</evidence>
<dbReference type="PANTHER" id="PTHR33993">
    <property type="entry name" value="GLYOXALASE-RELATED"/>
    <property type="match status" value="1"/>
</dbReference>
<feature type="domain" description="VOC" evidence="1">
    <location>
        <begin position="139"/>
        <end position="252"/>
    </location>
</feature>
<dbReference type="InterPro" id="IPR029068">
    <property type="entry name" value="Glyas_Bleomycin-R_OHBP_Dase"/>
</dbReference>
<dbReference type="InterPro" id="IPR037523">
    <property type="entry name" value="VOC_core"/>
</dbReference>
<proteinExistence type="predicted"/>
<protein>
    <submittedName>
        <fullName evidence="2">Hydroxylase</fullName>
    </submittedName>
</protein>
<dbReference type="Gene3D" id="3.10.180.10">
    <property type="entry name" value="2,3-Dihydroxybiphenyl 1,2-Dioxygenase, domain 1"/>
    <property type="match status" value="2"/>
</dbReference>
<sequence length="256" mass="27135">MPMRDSYEPGRPCWVDLGTTDPTAAHAFYGELFGWTAEVDERPEAGGYAQLTKDGHVVAGLGSLFTEGMPPAWTTYVATDDADAIALKVTAHGGSVLSEPFDVLEVGRMAVLTDPGGAVFAVWQAKTHIGASLVNEPGSWSWNQLLTRDKDQAEAFYGAVFGWTFRSHPEWGEYWALGDGEIAGMSEMDASFPAEVPPHWQTAFQSVDADATAARAVELGGTVAMPVHDMGPGGRMGALTDPQGAVFGILSVPASS</sequence>
<accession>A0A6J4GYG1</accession>
<dbReference type="PROSITE" id="PS51819">
    <property type="entry name" value="VOC"/>
    <property type="match status" value="2"/>
</dbReference>
<dbReference type="InterPro" id="IPR052164">
    <property type="entry name" value="Anthracycline_SecMetBiosynth"/>
</dbReference>
<dbReference type="InterPro" id="IPR004360">
    <property type="entry name" value="Glyas_Fos-R_dOase_dom"/>
</dbReference>
<dbReference type="AlphaFoldDB" id="A0A6J4GYG1"/>
<name>A0A6J4GYG1_9ACTN</name>
<dbReference type="CDD" id="cd07247">
    <property type="entry name" value="SgaA_N_like"/>
    <property type="match status" value="2"/>
</dbReference>
<evidence type="ECO:0000259" key="1">
    <source>
        <dbReference type="PROSITE" id="PS51819"/>
    </source>
</evidence>
<dbReference type="Pfam" id="PF00903">
    <property type="entry name" value="Glyoxalase"/>
    <property type="match status" value="2"/>
</dbReference>
<dbReference type="EMBL" id="CADCSY010000005">
    <property type="protein sequence ID" value="CAA9210228.1"/>
    <property type="molecule type" value="Genomic_DNA"/>
</dbReference>
<dbReference type="PANTHER" id="PTHR33993:SF14">
    <property type="entry name" value="GB|AAF24581.1"/>
    <property type="match status" value="1"/>
</dbReference>
<gene>
    <name evidence="2" type="ORF">AVDCRST_MAG20-162</name>
</gene>
<organism evidence="2">
    <name type="scientific">uncultured Acidimicrobiales bacterium</name>
    <dbReference type="NCBI Taxonomy" id="310071"/>
    <lineage>
        <taxon>Bacteria</taxon>
        <taxon>Bacillati</taxon>
        <taxon>Actinomycetota</taxon>
        <taxon>Acidimicrobiia</taxon>
        <taxon>Acidimicrobiales</taxon>
        <taxon>environmental samples</taxon>
    </lineage>
</organism>
<dbReference type="SUPFAM" id="SSF54593">
    <property type="entry name" value="Glyoxalase/Bleomycin resistance protein/Dihydroxybiphenyl dioxygenase"/>
    <property type="match status" value="2"/>
</dbReference>
<reference evidence="2" key="1">
    <citation type="submission" date="2020-02" db="EMBL/GenBank/DDBJ databases">
        <authorList>
            <person name="Meier V. D."/>
        </authorList>
    </citation>
    <scope>NUCLEOTIDE SEQUENCE</scope>
    <source>
        <strain evidence="2">AVDCRST_MAG20</strain>
    </source>
</reference>